<dbReference type="EMBL" id="JARHUD010000002">
    <property type="protein sequence ID" value="MDF2095137.1"/>
    <property type="molecule type" value="Genomic_DNA"/>
</dbReference>
<name>A0ABT5YJP0_9PROT</name>
<evidence type="ECO:0000256" key="2">
    <source>
        <dbReference type="SAM" id="Phobius"/>
    </source>
</evidence>
<gene>
    <name evidence="3" type="ORF">P2G67_04020</name>
</gene>
<dbReference type="RefSeq" id="WP_275820273.1">
    <property type="nucleotide sequence ID" value="NZ_JARHUD010000002.1"/>
</dbReference>
<keyword evidence="4" id="KW-1185">Reference proteome</keyword>
<evidence type="ECO:0008006" key="5">
    <source>
        <dbReference type="Google" id="ProtNLM"/>
    </source>
</evidence>
<keyword evidence="2" id="KW-1133">Transmembrane helix</keyword>
<evidence type="ECO:0000313" key="3">
    <source>
        <dbReference type="EMBL" id="MDF2095137.1"/>
    </source>
</evidence>
<proteinExistence type="predicted"/>
<evidence type="ECO:0000313" key="4">
    <source>
        <dbReference type="Proteomes" id="UP001215503"/>
    </source>
</evidence>
<keyword evidence="2" id="KW-0472">Membrane</keyword>
<feature type="compositionally biased region" description="Low complexity" evidence="1">
    <location>
        <begin position="85"/>
        <end position="98"/>
    </location>
</feature>
<accession>A0ABT5YJP0</accession>
<comment type="caution">
    <text evidence="3">The sequence shown here is derived from an EMBL/GenBank/DDBJ whole genome shotgun (WGS) entry which is preliminary data.</text>
</comment>
<evidence type="ECO:0000256" key="1">
    <source>
        <dbReference type="SAM" id="MobiDB-lite"/>
    </source>
</evidence>
<feature type="region of interest" description="Disordered" evidence="1">
    <location>
        <begin position="85"/>
        <end position="104"/>
    </location>
</feature>
<protein>
    <recommendedName>
        <fullName evidence="5">Phage holin family protein</fullName>
    </recommendedName>
</protein>
<organism evidence="3 4">
    <name type="scientific">Aquibaculum arenosum</name>
    <dbReference type="NCBI Taxonomy" id="3032591"/>
    <lineage>
        <taxon>Bacteria</taxon>
        <taxon>Pseudomonadati</taxon>
        <taxon>Pseudomonadota</taxon>
        <taxon>Alphaproteobacteria</taxon>
        <taxon>Rhodospirillales</taxon>
        <taxon>Rhodovibrionaceae</taxon>
        <taxon>Aquibaculum</taxon>
    </lineage>
</organism>
<feature type="transmembrane region" description="Helical" evidence="2">
    <location>
        <begin position="54"/>
        <end position="76"/>
    </location>
</feature>
<sequence>MSRIVDRLRASLRRAAIASFFLLLALLLAFAAMGFGIAALHRLLEGSFSPEGAAAITAGILLVGAGVMGLVAIALLRSPAKPASKARSASTTSKAARPGAGDPSQLARDLMAGGTWSPLTVAVIAGFAFGVSPEIRREAARLLRKEADRL</sequence>
<reference evidence="3 4" key="1">
    <citation type="submission" date="2023-03" db="EMBL/GenBank/DDBJ databases">
        <title>Fodinicurvata sp. CAU 1616 isolated from sea sendiment.</title>
        <authorList>
            <person name="Kim W."/>
        </authorList>
    </citation>
    <scope>NUCLEOTIDE SEQUENCE [LARGE SCALE GENOMIC DNA]</scope>
    <source>
        <strain evidence="3 4">CAU 1616</strain>
    </source>
</reference>
<dbReference type="Proteomes" id="UP001215503">
    <property type="component" value="Unassembled WGS sequence"/>
</dbReference>
<keyword evidence="2" id="KW-0812">Transmembrane</keyword>